<comment type="cofactor">
    <cofactor evidence="4">
        <name>a divalent metal cation</name>
        <dbReference type="ChEBI" id="CHEBI:60240"/>
    </cofactor>
    <text evidence="4">Binds 1 divalent metal cation per subunit.</text>
</comment>
<dbReference type="AlphaFoldDB" id="A0A8E7AZ97"/>
<dbReference type="GO" id="GO:0046872">
    <property type="term" value="F:metal ion binding"/>
    <property type="evidence" value="ECO:0007669"/>
    <property type="project" value="UniProtKB-UniRule"/>
</dbReference>
<dbReference type="PANTHER" id="PTHR30457">
    <property type="entry name" value="5'-NUCLEOTIDASE SURE"/>
    <property type="match status" value="1"/>
</dbReference>
<dbReference type="Pfam" id="PF01975">
    <property type="entry name" value="SurE"/>
    <property type="match status" value="1"/>
</dbReference>
<comment type="catalytic activity">
    <reaction evidence="4">
        <text>a ribonucleoside 5'-phosphate + H2O = a ribonucleoside + phosphate</text>
        <dbReference type="Rhea" id="RHEA:12484"/>
        <dbReference type="ChEBI" id="CHEBI:15377"/>
        <dbReference type="ChEBI" id="CHEBI:18254"/>
        <dbReference type="ChEBI" id="CHEBI:43474"/>
        <dbReference type="ChEBI" id="CHEBI:58043"/>
        <dbReference type="EC" id="3.1.3.5"/>
    </reaction>
</comment>
<evidence type="ECO:0000313" key="6">
    <source>
        <dbReference type="EMBL" id="QVV87456.1"/>
    </source>
</evidence>
<feature type="domain" description="Survival protein SurE-like phosphatase/nucleotidase" evidence="5">
    <location>
        <begin position="23"/>
        <end position="211"/>
    </location>
</feature>
<dbReference type="KEGG" id="mrtj:KHC33_08685"/>
<feature type="binding site" evidence="4">
    <location>
        <position position="28"/>
    </location>
    <ligand>
        <name>a divalent metal cation</name>
        <dbReference type="ChEBI" id="CHEBI:60240"/>
    </ligand>
</feature>
<keyword evidence="4" id="KW-0963">Cytoplasm</keyword>
<keyword evidence="3 4" id="KW-0378">Hydrolase</keyword>
<gene>
    <name evidence="4 6" type="primary">surE</name>
    <name evidence="6" type="ORF">KHC33_08685</name>
</gene>
<dbReference type="Gene3D" id="3.40.1210.10">
    <property type="entry name" value="Survival protein SurE-like phosphatase/nucleotidase"/>
    <property type="match status" value="1"/>
</dbReference>
<dbReference type="InterPro" id="IPR030048">
    <property type="entry name" value="SurE"/>
</dbReference>
<evidence type="ECO:0000256" key="3">
    <source>
        <dbReference type="ARBA" id="ARBA00022801"/>
    </source>
</evidence>
<dbReference type="GeneID" id="65097255"/>
<evidence type="ECO:0000256" key="1">
    <source>
        <dbReference type="ARBA" id="ARBA00011062"/>
    </source>
</evidence>
<evidence type="ECO:0000313" key="7">
    <source>
        <dbReference type="Proteomes" id="UP000680656"/>
    </source>
</evidence>
<comment type="function">
    <text evidence="4">Nucleotidase that shows phosphatase activity on nucleoside 5'-monophosphates.</text>
</comment>
<dbReference type="EC" id="3.1.3.5" evidence="4"/>
<dbReference type="GO" id="GO:0008253">
    <property type="term" value="F:5'-nucleotidase activity"/>
    <property type="evidence" value="ECO:0007669"/>
    <property type="project" value="UniProtKB-UniRule"/>
</dbReference>
<dbReference type="RefSeq" id="WP_214418277.1">
    <property type="nucleotide sequence ID" value="NZ_CP075546.1"/>
</dbReference>
<comment type="similarity">
    <text evidence="1 4">Belongs to the SurE nucleotidase family.</text>
</comment>
<evidence type="ECO:0000259" key="5">
    <source>
        <dbReference type="Pfam" id="PF01975"/>
    </source>
</evidence>
<dbReference type="EMBL" id="CP075546">
    <property type="protein sequence ID" value="QVV87456.1"/>
    <property type="molecule type" value="Genomic_DNA"/>
</dbReference>
<dbReference type="HAMAP" id="MF_00060">
    <property type="entry name" value="SurE"/>
    <property type="match status" value="1"/>
</dbReference>
<dbReference type="InterPro" id="IPR036523">
    <property type="entry name" value="SurE-like_sf"/>
</dbReference>
<sequence length="278" mass="30027">MISGSPPDTRATHYSIENRKPCILLTNDDGVNSEGLWAAYDALSGWADVIVCAPATQQSAVGRSLSIFEPLRVNTVNRGEITAYAVGGKPTDSVILALFALNVKPDLVVSGINIGENLSFEAITTSGTVGAALEAANHGYPAVAFSLQIEDQKEKFEDARHLADRFSESKGVVKEVITRIMEKGFPSFTHVLNVNVPSVITGGYEITHLAEHLFVTGVEKRLDPRGKPYYWINGPLVTDAPEGTDVHAIHKGNISITPITLDCTAYSGSEELRRMFLS</sequence>
<evidence type="ECO:0000256" key="4">
    <source>
        <dbReference type="HAMAP-Rule" id="MF_00060"/>
    </source>
</evidence>
<reference evidence="6 7" key="1">
    <citation type="submission" date="2021-05" db="EMBL/GenBank/DDBJ databases">
        <title>A novel Methanospirillum isolate from a pyrite-forming mixed culture.</title>
        <authorList>
            <person name="Bunk B."/>
            <person name="Sproer C."/>
            <person name="Spring S."/>
            <person name="Pester M."/>
        </authorList>
    </citation>
    <scope>NUCLEOTIDE SEQUENCE [LARGE SCALE GENOMIC DNA]</scope>
    <source>
        <strain evidence="6 7">J.3.6.1-F.2.7.3</strain>
    </source>
</reference>
<protein>
    <recommendedName>
        <fullName evidence="4">5'-nucleotidase SurE</fullName>
        <ecNumber evidence="4">3.1.3.5</ecNumber>
    </recommendedName>
    <alternativeName>
        <fullName evidence="4">Nucleoside 5'-monophosphate phosphohydrolase</fullName>
    </alternativeName>
</protein>
<organism evidence="6 7">
    <name type="scientific">Methanospirillum purgamenti</name>
    <dbReference type="NCBI Taxonomy" id="2834276"/>
    <lineage>
        <taxon>Archaea</taxon>
        <taxon>Methanobacteriati</taxon>
        <taxon>Methanobacteriota</taxon>
        <taxon>Stenosarchaea group</taxon>
        <taxon>Methanomicrobia</taxon>
        <taxon>Methanomicrobiales</taxon>
        <taxon>Methanospirillaceae</taxon>
        <taxon>Methanospirillum</taxon>
    </lineage>
</organism>
<dbReference type="Proteomes" id="UP000680656">
    <property type="component" value="Chromosome"/>
</dbReference>
<dbReference type="NCBIfam" id="NF001491">
    <property type="entry name" value="PRK00346.2-1"/>
    <property type="match status" value="1"/>
</dbReference>
<proteinExistence type="inferred from homology"/>
<dbReference type="SUPFAM" id="SSF64167">
    <property type="entry name" value="SurE-like"/>
    <property type="match status" value="1"/>
</dbReference>
<feature type="binding site" evidence="4">
    <location>
        <position position="59"/>
    </location>
    <ligand>
        <name>a divalent metal cation</name>
        <dbReference type="ChEBI" id="CHEBI:60240"/>
    </ligand>
</feature>
<keyword evidence="7" id="KW-1185">Reference proteome</keyword>
<feature type="binding site" evidence="4">
    <location>
        <position position="113"/>
    </location>
    <ligand>
        <name>a divalent metal cation</name>
        <dbReference type="ChEBI" id="CHEBI:60240"/>
    </ligand>
</feature>
<comment type="subcellular location">
    <subcellularLocation>
        <location evidence="4">Cytoplasm</location>
    </subcellularLocation>
</comment>
<feature type="binding site" evidence="4">
    <location>
        <position position="29"/>
    </location>
    <ligand>
        <name>a divalent metal cation</name>
        <dbReference type="ChEBI" id="CHEBI:60240"/>
    </ligand>
</feature>
<keyword evidence="4" id="KW-0547">Nucleotide-binding</keyword>
<dbReference type="NCBIfam" id="TIGR00087">
    <property type="entry name" value="surE"/>
    <property type="match status" value="1"/>
</dbReference>
<dbReference type="GO" id="GO:0005737">
    <property type="term" value="C:cytoplasm"/>
    <property type="evidence" value="ECO:0007669"/>
    <property type="project" value="UniProtKB-SubCell"/>
</dbReference>
<keyword evidence="2 4" id="KW-0479">Metal-binding</keyword>
<dbReference type="InterPro" id="IPR002828">
    <property type="entry name" value="SurE-like_Pase/nucleotidase"/>
</dbReference>
<evidence type="ECO:0000256" key="2">
    <source>
        <dbReference type="ARBA" id="ARBA00022723"/>
    </source>
</evidence>
<name>A0A8E7AZ97_9EURY</name>
<dbReference type="PANTHER" id="PTHR30457:SF0">
    <property type="entry name" value="PHOSPHATASE, PUTATIVE (AFU_ORTHOLOGUE AFUA_4G01070)-RELATED"/>
    <property type="match status" value="1"/>
</dbReference>
<accession>A0A8E7AZ97</accession>
<dbReference type="GO" id="GO:0000166">
    <property type="term" value="F:nucleotide binding"/>
    <property type="evidence" value="ECO:0007669"/>
    <property type="project" value="UniProtKB-KW"/>
</dbReference>